<keyword evidence="3" id="KW-0813">Transport</keyword>
<feature type="transmembrane region" description="Helical" evidence="8">
    <location>
        <begin position="92"/>
        <end position="111"/>
    </location>
</feature>
<evidence type="ECO:0000256" key="8">
    <source>
        <dbReference type="SAM" id="Phobius"/>
    </source>
</evidence>
<dbReference type="InterPro" id="IPR004776">
    <property type="entry name" value="Mem_transp_PIN-like"/>
</dbReference>
<evidence type="ECO:0000256" key="7">
    <source>
        <dbReference type="ARBA" id="ARBA00023136"/>
    </source>
</evidence>
<proteinExistence type="inferred from homology"/>
<organism evidence="9 10">
    <name type="scientific">Desulforhopalus singaporensis</name>
    <dbReference type="NCBI Taxonomy" id="91360"/>
    <lineage>
        <taxon>Bacteria</taxon>
        <taxon>Pseudomonadati</taxon>
        <taxon>Thermodesulfobacteriota</taxon>
        <taxon>Desulfobulbia</taxon>
        <taxon>Desulfobulbales</taxon>
        <taxon>Desulfocapsaceae</taxon>
        <taxon>Desulforhopalus</taxon>
    </lineage>
</organism>
<dbReference type="STRING" id="91360.SAMN05660330_00903"/>
<keyword evidence="5 8" id="KW-0812">Transmembrane</keyword>
<feature type="transmembrane region" description="Helical" evidence="8">
    <location>
        <begin position="117"/>
        <end position="143"/>
    </location>
</feature>
<evidence type="ECO:0000256" key="1">
    <source>
        <dbReference type="ARBA" id="ARBA00004651"/>
    </source>
</evidence>
<dbReference type="Gene3D" id="1.20.1530.20">
    <property type="match status" value="1"/>
</dbReference>
<evidence type="ECO:0000256" key="6">
    <source>
        <dbReference type="ARBA" id="ARBA00022989"/>
    </source>
</evidence>
<protein>
    <recommendedName>
        <fullName evidence="11">Membrane transport protein</fullName>
    </recommendedName>
</protein>
<evidence type="ECO:0000256" key="3">
    <source>
        <dbReference type="ARBA" id="ARBA00022448"/>
    </source>
</evidence>
<evidence type="ECO:0000256" key="5">
    <source>
        <dbReference type="ARBA" id="ARBA00022692"/>
    </source>
</evidence>
<evidence type="ECO:0000313" key="10">
    <source>
        <dbReference type="Proteomes" id="UP000199073"/>
    </source>
</evidence>
<evidence type="ECO:0000256" key="4">
    <source>
        <dbReference type="ARBA" id="ARBA00022475"/>
    </source>
</evidence>
<gene>
    <name evidence="9" type="ORF">SAMN05660330_00903</name>
</gene>
<feature type="transmembrane region" description="Helical" evidence="8">
    <location>
        <begin position="311"/>
        <end position="328"/>
    </location>
</feature>
<reference evidence="9 10" key="1">
    <citation type="submission" date="2016-10" db="EMBL/GenBank/DDBJ databases">
        <authorList>
            <person name="de Groot N.N."/>
        </authorList>
    </citation>
    <scope>NUCLEOTIDE SEQUENCE [LARGE SCALE GENOMIC DNA]</scope>
    <source>
        <strain evidence="9 10">DSM 12130</strain>
    </source>
</reference>
<feature type="transmembrane region" description="Helical" evidence="8">
    <location>
        <begin position="282"/>
        <end position="305"/>
    </location>
</feature>
<dbReference type="Proteomes" id="UP000199073">
    <property type="component" value="Unassembled WGS sequence"/>
</dbReference>
<name>A0A1H0LYB7_9BACT</name>
<evidence type="ECO:0000313" key="9">
    <source>
        <dbReference type="EMBL" id="SDO73125.1"/>
    </source>
</evidence>
<keyword evidence="10" id="KW-1185">Reference proteome</keyword>
<comment type="subcellular location">
    <subcellularLocation>
        <location evidence="1">Cell membrane</location>
        <topology evidence="1">Multi-pass membrane protein</topology>
    </subcellularLocation>
</comment>
<feature type="transmembrane region" description="Helical" evidence="8">
    <location>
        <begin position="249"/>
        <end position="270"/>
    </location>
</feature>
<dbReference type="Pfam" id="PF03547">
    <property type="entry name" value="Mem_trans"/>
    <property type="match status" value="1"/>
</dbReference>
<dbReference type="EMBL" id="FNJI01000005">
    <property type="protein sequence ID" value="SDO73125.1"/>
    <property type="molecule type" value="Genomic_DNA"/>
</dbReference>
<accession>A0A1H0LYB7</accession>
<feature type="transmembrane region" description="Helical" evidence="8">
    <location>
        <begin position="340"/>
        <end position="358"/>
    </location>
</feature>
<keyword evidence="4" id="KW-1003">Cell membrane</keyword>
<dbReference type="GO" id="GO:0005886">
    <property type="term" value="C:plasma membrane"/>
    <property type="evidence" value="ECO:0007669"/>
    <property type="project" value="UniProtKB-SubCell"/>
</dbReference>
<sequence length="359" mass="39204">MFVEDLVFLSCPCSYLSIVKEFLLKQAANSRRVYYQPAPGNGLPGAVFPLVQVNVLIVLESLFPVFILLVVGKLLRLRGLTNEFFLQTVDRLIYYFFFPVMLFWKIGGTSFDAGIDWAFCLACLLTVVTIFVLSTLAIWALRISPFQAGSFSQSCYRFNTYIGVAVVLNSLGVEGLRYFGLAISFSIPVVNFFAVSLLLWFSEKEYEPGKRWTMTIRAIVSNPLILACCAGLTYASLVGNFPVFLDNAFALIGMPALPLALISIGGSLTFSGSRAHLKLSLVASACKLVILPATGYLMFILLGVVGLPFKVGMIFFALPTSTAIYVLSSQMCSDTELASAAIVVSTLFSFASLSLVLLM</sequence>
<feature type="transmembrane region" description="Helical" evidence="8">
    <location>
        <begin position="155"/>
        <end position="172"/>
    </location>
</feature>
<evidence type="ECO:0000256" key="2">
    <source>
        <dbReference type="ARBA" id="ARBA00010145"/>
    </source>
</evidence>
<feature type="transmembrane region" description="Helical" evidence="8">
    <location>
        <begin position="178"/>
        <end position="202"/>
    </location>
</feature>
<keyword evidence="7 8" id="KW-0472">Membrane</keyword>
<comment type="similarity">
    <text evidence="2">Belongs to the auxin efflux carrier (TC 2.A.69) family.</text>
</comment>
<dbReference type="PANTHER" id="PTHR36838">
    <property type="entry name" value="AUXIN EFFLUX CARRIER FAMILY PROTEIN"/>
    <property type="match status" value="1"/>
</dbReference>
<evidence type="ECO:0008006" key="11">
    <source>
        <dbReference type="Google" id="ProtNLM"/>
    </source>
</evidence>
<keyword evidence="6 8" id="KW-1133">Transmembrane helix</keyword>
<dbReference type="InterPro" id="IPR038770">
    <property type="entry name" value="Na+/solute_symporter_sf"/>
</dbReference>
<dbReference type="PANTHER" id="PTHR36838:SF4">
    <property type="entry name" value="AUXIN EFFLUX CARRIER FAMILY PROTEIN"/>
    <property type="match status" value="1"/>
</dbReference>
<dbReference type="AlphaFoldDB" id="A0A1H0LYB7"/>
<feature type="transmembrane region" description="Helical" evidence="8">
    <location>
        <begin position="46"/>
        <end position="71"/>
    </location>
</feature>
<feature type="transmembrane region" description="Helical" evidence="8">
    <location>
        <begin position="214"/>
        <end position="237"/>
    </location>
</feature>
<dbReference type="GO" id="GO:0055085">
    <property type="term" value="P:transmembrane transport"/>
    <property type="evidence" value="ECO:0007669"/>
    <property type="project" value="InterPro"/>
</dbReference>